<organism evidence="12 13">
    <name type="scientific">Candidatus Magnetobacterium bavaricum</name>
    <dbReference type="NCBI Taxonomy" id="29290"/>
    <lineage>
        <taxon>Bacteria</taxon>
        <taxon>Pseudomonadati</taxon>
        <taxon>Nitrospirota</taxon>
        <taxon>Thermodesulfovibrionia</taxon>
        <taxon>Thermodesulfovibrionales</taxon>
        <taxon>Candidatus Magnetobacteriaceae</taxon>
        <taxon>Candidatus Magnetobacterium</taxon>
    </lineage>
</organism>
<evidence type="ECO:0000256" key="6">
    <source>
        <dbReference type="ARBA" id="ARBA00023235"/>
    </source>
</evidence>
<name>A0A0F3H3Y0_9BACT</name>
<dbReference type="InterPro" id="IPR005843">
    <property type="entry name" value="A-D-PHexomutase_C"/>
</dbReference>
<sequence>MYNSARECWKAILSSHKENRGLLSEIEQFARNNTDTTNVVFGTSGWRGEIGIDYTFNNLRVVTTAIIDMFRAQEPEVMRALGVRDFEDIKKRGVIVGHDNRFLGQEFAKVVIGLLNQHGIKVYYSGETTTPEFSSALEELSGAASINLTPSHNPATWAGYKFNPSDGGPAGAEITKVIEKLSNAMMANKVIIPEQQPSEYERIDPVSLYQRFIDRKKTFDMTKLREFIKKADVFICIDHIHGASRSRPNRLLGDSPKIQYMRTEDDNLFGGIAPEPSQENMKPVTEALRRNKAALKLGVIIDPDGDRIRFTDGQTELPMNYFGALALHFFCKYKGLSGVVTKSVATSNFANAIAKKLGIGIRETMVGFKNFRPYMLSTAAPDDKAIIAFEESDGISGYNHTLEKDAIFGLLVAIDMMATTGMNIGQYFQSVQKEFGYFYPDRAGVAVDRALVGKPLLDKLSRIKDAMKVGATVSFGAITKTVKEIITLDGTKIIFNDESWLLIRPSGTEPKVRFYIETRSEQEKDIMFKKAEEITRNAIAS</sequence>
<dbReference type="Pfam" id="PF00408">
    <property type="entry name" value="PGM_PMM_IV"/>
    <property type="match status" value="1"/>
</dbReference>
<evidence type="ECO:0000313" key="13">
    <source>
        <dbReference type="Proteomes" id="UP000033423"/>
    </source>
</evidence>
<dbReference type="PANTHER" id="PTHR45745:SF1">
    <property type="entry name" value="PHOSPHOGLUCOMUTASE 2B-RELATED"/>
    <property type="match status" value="1"/>
</dbReference>
<evidence type="ECO:0000256" key="2">
    <source>
        <dbReference type="ARBA" id="ARBA00010231"/>
    </source>
</evidence>
<dbReference type="InterPro" id="IPR005844">
    <property type="entry name" value="A-D-PHexomutase_a/b/a-I"/>
</dbReference>
<dbReference type="InterPro" id="IPR036900">
    <property type="entry name" value="A-D-PHexomutase_C_sf"/>
</dbReference>
<evidence type="ECO:0000256" key="5">
    <source>
        <dbReference type="ARBA" id="ARBA00022842"/>
    </source>
</evidence>
<comment type="similarity">
    <text evidence="2 7">Belongs to the phosphohexose mutase family.</text>
</comment>
<comment type="caution">
    <text evidence="12">The sequence shown here is derived from an EMBL/GenBank/DDBJ whole genome shotgun (WGS) entry which is preliminary data.</text>
</comment>
<keyword evidence="4 7" id="KW-0479">Metal-binding</keyword>
<dbReference type="InterPro" id="IPR016066">
    <property type="entry name" value="A-D-PHexomutase_CS"/>
</dbReference>
<dbReference type="Gene3D" id="3.40.120.10">
    <property type="entry name" value="Alpha-D-Glucose-1,6-Bisphosphate, subunit A, domain 3"/>
    <property type="match status" value="3"/>
</dbReference>
<comment type="cofactor">
    <cofactor evidence="1">
        <name>Mg(2+)</name>
        <dbReference type="ChEBI" id="CHEBI:18420"/>
    </cofactor>
</comment>
<dbReference type="InterPro" id="IPR016055">
    <property type="entry name" value="A-D-PHexomutase_a/b/a-I/II/III"/>
</dbReference>
<evidence type="ECO:0000256" key="4">
    <source>
        <dbReference type="ARBA" id="ARBA00022723"/>
    </source>
</evidence>
<accession>A0A0F3H3Y0</accession>
<dbReference type="PANTHER" id="PTHR45745">
    <property type="entry name" value="PHOSPHOMANNOMUTASE 45A"/>
    <property type="match status" value="1"/>
</dbReference>
<feature type="domain" description="Alpha-D-phosphohexomutase alpha/beta/alpha" evidence="9">
    <location>
        <begin position="40"/>
        <end position="184"/>
    </location>
</feature>
<feature type="domain" description="Alpha-D-phosphohexomutase alpha/beta/alpha" evidence="11">
    <location>
        <begin position="320"/>
        <end position="432"/>
    </location>
</feature>
<reference evidence="12 13" key="1">
    <citation type="submission" date="2015-02" db="EMBL/GenBank/DDBJ databases">
        <title>Single-cell genomics of uncultivated deep-branching MTB reveals a conserved set of magnetosome genes.</title>
        <authorList>
            <person name="Kolinko S."/>
            <person name="Richter M."/>
            <person name="Glockner F.O."/>
            <person name="Brachmann A."/>
            <person name="Schuler D."/>
        </authorList>
    </citation>
    <scope>NUCLEOTIDE SEQUENCE [LARGE SCALE GENOMIC DNA]</scope>
    <source>
        <strain evidence="12">TM-1</strain>
    </source>
</reference>
<dbReference type="InterPro" id="IPR005845">
    <property type="entry name" value="A-D-PHexomutase_a/b/a-II"/>
</dbReference>
<evidence type="ECO:0000313" key="12">
    <source>
        <dbReference type="EMBL" id="KJU87668.1"/>
    </source>
</evidence>
<dbReference type="SUPFAM" id="SSF55957">
    <property type="entry name" value="Phosphoglucomutase, C-terminal domain"/>
    <property type="match status" value="1"/>
</dbReference>
<proteinExistence type="inferred from homology"/>
<evidence type="ECO:0000256" key="3">
    <source>
        <dbReference type="ARBA" id="ARBA00022553"/>
    </source>
</evidence>
<dbReference type="Proteomes" id="UP000033423">
    <property type="component" value="Unassembled WGS sequence"/>
</dbReference>
<evidence type="ECO:0000259" key="8">
    <source>
        <dbReference type="Pfam" id="PF00408"/>
    </source>
</evidence>
<evidence type="ECO:0000259" key="10">
    <source>
        <dbReference type="Pfam" id="PF02879"/>
    </source>
</evidence>
<dbReference type="EMBL" id="LACI01000066">
    <property type="protein sequence ID" value="KJU87668.1"/>
    <property type="molecule type" value="Genomic_DNA"/>
</dbReference>
<keyword evidence="6" id="KW-0413">Isomerase</keyword>
<feature type="domain" description="Alpha-D-phosphohexomutase alpha/beta/alpha" evidence="10">
    <location>
        <begin position="225"/>
        <end position="312"/>
    </location>
</feature>
<evidence type="ECO:0000259" key="11">
    <source>
        <dbReference type="Pfam" id="PF02880"/>
    </source>
</evidence>
<keyword evidence="5 7" id="KW-0460">Magnesium</keyword>
<dbReference type="GO" id="GO:0000287">
    <property type="term" value="F:magnesium ion binding"/>
    <property type="evidence" value="ECO:0007669"/>
    <property type="project" value="InterPro"/>
</dbReference>
<dbReference type="AlphaFoldDB" id="A0A0F3H3Y0"/>
<evidence type="ECO:0000256" key="1">
    <source>
        <dbReference type="ARBA" id="ARBA00001946"/>
    </source>
</evidence>
<feature type="domain" description="Alpha-D-phosphohexomutase C-terminal" evidence="8">
    <location>
        <begin position="469"/>
        <end position="524"/>
    </location>
</feature>
<keyword evidence="3" id="KW-0597">Phosphoprotein</keyword>
<dbReference type="GO" id="GO:0006166">
    <property type="term" value="P:purine ribonucleoside salvage"/>
    <property type="evidence" value="ECO:0007669"/>
    <property type="project" value="TreeGrafter"/>
</dbReference>
<dbReference type="PROSITE" id="PS00710">
    <property type="entry name" value="PGM_PMM"/>
    <property type="match status" value="1"/>
</dbReference>
<protein>
    <submittedName>
        <fullName evidence="12">Phosphoglucomutase/phosphomannomutase family protein</fullName>
    </submittedName>
</protein>
<gene>
    <name evidence="12" type="ORF">MBAV_000139</name>
</gene>
<dbReference type="Pfam" id="PF02880">
    <property type="entry name" value="PGM_PMM_III"/>
    <property type="match status" value="1"/>
</dbReference>
<dbReference type="SUPFAM" id="SSF53738">
    <property type="entry name" value="Phosphoglucomutase, first 3 domains"/>
    <property type="match status" value="3"/>
</dbReference>
<dbReference type="GO" id="GO:0005975">
    <property type="term" value="P:carbohydrate metabolic process"/>
    <property type="evidence" value="ECO:0007669"/>
    <property type="project" value="InterPro"/>
</dbReference>
<evidence type="ECO:0000259" key="9">
    <source>
        <dbReference type="Pfam" id="PF02878"/>
    </source>
</evidence>
<dbReference type="InterPro" id="IPR005846">
    <property type="entry name" value="A-D-PHexomutase_a/b/a-III"/>
</dbReference>
<dbReference type="Gene3D" id="3.30.310.50">
    <property type="entry name" value="Alpha-D-phosphohexomutase, C-terminal domain"/>
    <property type="match status" value="1"/>
</dbReference>
<dbReference type="Pfam" id="PF02878">
    <property type="entry name" value="PGM_PMM_I"/>
    <property type="match status" value="1"/>
</dbReference>
<dbReference type="Pfam" id="PF02879">
    <property type="entry name" value="PGM_PMM_II"/>
    <property type="match status" value="1"/>
</dbReference>
<dbReference type="GO" id="GO:0008973">
    <property type="term" value="F:phosphopentomutase activity"/>
    <property type="evidence" value="ECO:0007669"/>
    <property type="project" value="TreeGrafter"/>
</dbReference>
<dbReference type="PATRIC" id="fig|29290.4.peg.196"/>
<keyword evidence="13" id="KW-1185">Reference proteome</keyword>
<evidence type="ECO:0000256" key="7">
    <source>
        <dbReference type="RuleBase" id="RU004326"/>
    </source>
</evidence>